<reference evidence="1" key="1">
    <citation type="submission" date="2021-08" db="EMBL/GenBank/DDBJ databases">
        <title>The first chromosome-level gecko genome reveals the dynamic sex chromosomes of Neotropical dwarf geckos (Sphaerodactylidae: Sphaerodactylus).</title>
        <authorList>
            <person name="Pinto B.J."/>
            <person name="Keating S.E."/>
            <person name="Gamble T."/>
        </authorList>
    </citation>
    <scope>NUCLEOTIDE SEQUENCE</scope>
    <source>
        <strain evidence="1">TG3544</strain>
    </source>
</reference>
<keyword evidence="2" id="KW-1185">Reference proteome</keyword>
<evidence type="ECO:0000313" key="1">
    <source>
        <dbReference type="EMBL" id="KAH8016801.1"/>
    </source>
</evidence>
<dbReference type="EMBL" id="CM037614">
    <property type="protein sequence ID" value="KAH8016801.1"/>
    <property type="molecule type" value="Genomic_DNA"/>
</dbReference>
<sequence>MMGTGSIRRHRVVTMANLTDLETNENLGFENNGKKQATFEMNALVVMYLNGGNSNESNHLTMKRLGTGNASDDDPTAPKNEEESGNMGRTTEGIVVNDLHTEVVRTVMSLVAIYLMNDKINYLDHKMLNTRVGLTWRCTDRGEQTLMDHFSYLHCAME</sequence>
<name>A0ACB8GAT9_9SAUR</name>
<comment type="caution">
    <text evidence="1">The sequence shown here is derived from an EMBL/GenBank/DDBJ whole genome shotgun (WGS) entry which is preliminary data.</text>
</comment>
<protein>
    <submittedName>
        <fullName evidence="1">Uncharacterized protein</fullName>
    </submittedName>
</protein>
<organism evidence="1 2">
    <name type="scientific">Sphaerodactylus townsendi</name>
    <dbReference type="NCBI Taxonomy" id="933632"/>
    <lineage>
        <taxon>Eukaryota</taxon>
        <taxon>Metazoa</taxon>
        <taxon>Chordata</taxon>
        <taxon>Craniata</taxon>
        <taxon>Vertebrata</taxon>
        <taxon>Euteleostomi</taxon>
        <taxon>Lepidosauria</taxon>
        <taxon>Squamata</taxon>
        <taxon>Bifurcata</taxon>
        <taxon>Gekkota</taxon>
        <taxon>Sphaerodactylidae</taxon>
        <taxon>Sphaerodactylus</taxon>
    </lineage>
</organism>
<dbReference type="Proteomes" id="UP000827872">
    <property type="component" value="Linkage Group LG01"/>
</dbReference>
<gene>
    <name evidence="1" type="ORF">K3G42_023126</name>
</gene>
<evidence type="ECO:0000313" key="2">
    <source>
        <dbReference type="Proteomes" id="UP000827872"/>
    </source>
</evidence>
<accession>A0ACB8GAT9</accession>
<proteinExistence type="predicted"/>